<keyword evidence="4 6" id="KW-0067">ATP-binding</keyword>
<keyword evidence="9" id="KW-1185">Reference proteome</keyword>
<evidence type="ECO:0000256" key="4">
    <source>
        <dbReference type="ARBA" id="ARBA00022840"/>
    </source>
</evidence>
<reference evidence="8" key="1">
    <citation type="submission" date="2020-01" db="EMBL/GenBank/DDBJ databases">
        <authorList>
            <person name="Yang Y."/>
            <person name="Kwon Y.M."/>
        </authorList>
    </citation>
    <scope>NUCLEOTIDE SEQUENCE</scope>
    <source>
        <strain evidence="8">PG104</strain>
    </source>
</reference>
<feature type="binding site" evidence="6">
    <location>
        <begin position="23"/>
        <end position="28"/>
    </location>
    <ligand>
        <name>ATP</name>
        <dbReference type="ChEBI" id="CHEBI:30616"/>
    </ligand>
</feature>
<dbReference type="Gene3D" id="3.40.50.620">
    <property type="entry name" value="HUPs"/>
    <property type="match status" value="1"/>
</dbReference>
<keyword evidence="2 6" id="KW-0819">tRNA processing</keyword>
<dbReference type="GO" id="GO:0005524">
    <property type="term" value="F:ATP binding"/>
    <property type="evidence" value="ECO:0007669"/>
    <property type="project" value="UniProtKB-UniRule"/>
</dbReference>
<dbReference type="HAMAP" id="MF_01161">
    <property type="entry name" value="tRNA_Ile_lys_synt"/>
    <property type="match status" value="1"/>
</dbReference>
<comment type="subcellular location">
    <subcellularLocation>
        <location evidence="6">Cytoplasm</location>
    </subcellularLocation>
</comment>
<dbReference type="InterPro" id="IPR012094">
    <property type="entry name" value="tRNA_Ile_lys_synt"/>
</dbReference>
<dbReference type="InterPro" id="IPR014729">
    <property type="entry name" value="Rossmann-like_a/b/a_fold"/>
</dbReference>
<comment type="catalytic activity">
    <reaction evidence="5 6">
        <text>cytidine(34) in tRNA(Ile2) + L-lysine + ATP = lysidine(34) in tRNA(Ile2) + AMP + diphosphate + H(+)</text>
        <dbReference type="Rhea" id="RHEA:43744"/>
        <dbReference type="Rhea" id="RHEA-COMP:10625"/>
        <dbReference type="Rhea" id="RHEA-COMP:10670"/>
        <dbReference type="ChEBI" id="CHEBI:15378"/>
        <dbReference type="ChEBI" id="CHEBI:30616"/>
        <dbReference type="ChEBI" id="CHEBI:32551"/>
        <dbReference type="ChEBI" id="CHEBI:33019"/>
        <dbReference type="ChEBI" id="CHEBI:82748"/>
        <dbReference type="ChEBI" id="CHEBI:83665"/>
        <dbReference type="ChEBI" id="CHEBI:456215"/>
        <dbReference type="EC" id="6.3.4.19"/>
    </reaction>
</comment>
<dbReference type="KEGG" id="fap:GR316_11325"/>
<protein>
    <recommendedName>
        <fullName evidence="6">tRNA(Ile)-lysidine synthase</fullName>
        <ecNumber evidence="6">6.3.4.19</ecNumber>
    </recommendedName>
    <alternativeName>
        <fullName evidence="6">tRNA(Ile)-2-lysyl-cytidine synthase</fullName>
    </alternativeName>
    <alternativeName>
        <fullName evidence="6">tRNA(Ile)-lysidine synthetase</fullName>
    </alternativeName>
</protein>
<dbReference type="GO" id="GO:0006400">
    <property type="term" value="P:tRNA modification"/>
    <property type="evidence" value="ECO:0007669"/>
    <property type="project" value="UniProtKB-UniRule"/>
</dbReference>
<evidence type="ECO:0000256" key="3">
    <source>
        <dbReference type="ARBA" id="ARBA00022741"/>
    </source>
</evidence>
<evidence type="ECO:0000256" key="1">
    <source>
        <dbReference type="ARBA" id="ARBA00022598"/>
    </source>
</evidence>
<dbReference type="Proteomes" id="UP000679284">
    <property type="component" value="Chromosome"/>
</dbReference>
<keyword evidence="1 6" id="KW-0436">Ligase</keyword>
<dbReference type="AlphaFoldDB" id="A0A8J8MV09"/>
<dbReference type="RefSeq" id="WP_211784023.1">
    <property type="nucleotide sequence ID" value="NZ_CP047289.1"/>
</dbReference>
<evidence type="ECO:0000259" key="7">
    <source>
        <dbReference type="Pfam" id="PF01171"/>
    </source>
</evidence>
<evidence type="ECO:0000256" key="6">
    <source>
        <dbReference type="HAMAP-Rule" id="MF_01161"/>
    </source>
</evidence>
<proteinExistence type="inferred from homology"/>
<evidence type="ECO:0000256" key="2">
    <source>
        <dbReference type="ARBA" id="ARBA00022694"/>
    </source>
</evidence>
<evidence type="ECO:0000313" key="8">
    <source>
        <dbReference type="EMBL" id="QUS36803.1"/>
    </source>
</evidence>
<dbReference type="GO" id="GO:0005737">
    <property type="term" value="C:cytoplasm"/>
    <property type="evidence" value="ECO:0007669"/>
    <property type="project" value="UniProtKB-SubCell"/>
</dbReference>
<gene>
    <name evidence="6 8" type="primary">tilS</name>
    <name evidence="8" type="ORF">GR316_11325</name>
</gene>
<organism evidence="8 9">
    <name type="scientific">Falsirhodobacter algicola</name>
    <dbReference type="NCBI Taxonomy" id="2692330"/>
    <lineage>
        <taxon>Bacteria</taxon>
        <taxon>Pseudomonadati</taxon>
        <taxon>Pseudomonadota</taxon>
        <taxon>Alphaproteobacteria</taxon>
        <taxon>Rhodobacterales</taxon>
        <taxon>Paracoccaceae</taxon>
        <taxon>Falsirhodobacter</taxon>
    </lineage>
</organism>
<name>A0A8J8MV09_9RHOB</name>
<dbReference type="EMBL" id="CP047289">
    <property type="protein sequence ID" value="QUS36803.1"/>
    <property type="molecule type" value="Genomic_DNA"/>
</dbReference>
<accession>A0A8J8MV09</accession>
<dbReference type="Pfam" id="PF01171">
    <property type="entry name" value="ATP_bind_3"/>
    <property type="match status" value="1"/>
</dbReference>
<evidence type="ECO:0000256" key="5">
    <source>
        <dbReference type="ARBA" id="ARBA00048539"/>
    </source>
</evidence>
<dbReference type="SUPFAM" id="SSF52402">
    <property type="entry name" value="Adenine nucleotide alpha hydrolases-like"/>
    <property type="match status" value="1"/>
</dbReference>
<comment type="similarity">
    <text evidence="6">Belongs to the tRNA(Ile)-lysidine synthase family.</text>
</comment>
<comment type="function">
    <text evidence="6">Ligates lysine onto the cytidine present at position 34 of the AUA codon-specific tRNA(Ile) that contains the anticodon CAU, in an ATP-dependent manner. Cytidine is converted to lysidine, thus changing the amino acid specificity of the tRNA from methionine to isoleucine.</text>
</comment>
<dbReference type="EC" id="6.3.4.19" evidence="6"/>
<sequence length="396" mass="42026">MTLRQRFLQGLEPAPPVLGLAVSGGGDSVALLALAVEAGLTCRAVTVDHGLRPEAAAEARDVAALCARLGVPHRTLRWSWDGRGNLPDAARRARRALIASWARDEGVGTVALGHTRDDVAETFLMRLARGAGLDGLAAMSARWDEGGLTWCRPLIGIGRQELRDALAERGLTWAEDPTNDDPAYDRARARAALAALPLGLTTERLADVAGHLAAARRALDAATATAARHHLQVDRGDVLIDPQGLEPELLRRLVLRGIAWIGGAGYPPRAAAVARALEALTVGRPASVQGCGMVAQNGRFRLYRDWSAVRGLRVPVGARWDRWRLTGPAQDGVTIAALGPEGLLCCPEWRAEGLPRRSLMASPAVWEGANLVAAPLAGRAEGWSAALDPPPGRISH</sequence>
<dbReference type="CDD" id="cd01992">
    <property type="entry name" value="TilS_N"/>
    <property type="match status" value="1"/>
</dbReference>
<feature type="domain" description="tRNA(Ile)-lysidine/2-thiocytidine synthase N-terminal" evidence="7">
    <location>
        <begin position="20"/>
        <end position="191"/>
    </location>
</feature>
<comment type="domain">
    <text evidence="6">The N-terminal region contains the highly conserved SGGXDS motif, predicted to be a P-loop motif involved in ATP binding.</text>
</comment>
<keyword evidence="3 6" id="KW-0547">Nucleotide-binding</keyword>
<keyword evidence="6" id="KW-0963">Cytoplasm</keyword>
<evidence type="ECO:0000313" key="9">
    <source>
        <dbReference type="Proteomes" id="UP000679284"/>
    </source>
</evidence>
<dbReference type="InterPro" id="IPR012795">
    <property type="entry name" value="tRNA_Ile_lys_synt_N"/>
</dbReference>
<dbReference type="PANTHER" id="PTHR43033:SF1">
    <property type="entry name" value="TRNA(ILE)-LYSIDINE SYNTHASE-RELATED"/>
    <property type="match status" value="1"/>
</dbReference>
<dbReference type="PANTHER" id="PTHR43033">
    <property type="entry name" value="TRNA(ILE)-LYSIDINE SYNTHASE-RELATED"/>
    <property type="match status" value="1"/>
</dbReference>
<dbReference type="NCBIfam" id="TIGR02432">
    <property type="entry name" value="lysidine_TilS_N"/>
    <property type="match status" value="1"/>
</dbReference>
<dbReference type="InterPro" id="IPR011063">
    <property type="entry name" value="TilS/TtcA_N"/>
</dbReference>
<dbReference type="GO" id="GO:0032267">
    <property type="term" value="F:tRNA(Ile)-lysidine synthase activity"/>
    <property type="evidence" value="ECO:0007669"/>
    <property type="project" value="UniProtKB-EC"/>
</dbReference>